<comment type="caution">
    <text evidence="10">The sequence shown here is derived from an EMBL/GenBank/DDBJ whole genome shotgun (WGS) entry which is preliminary data.</text>
</comment>
<evidence type="ECO:0000256" key="7">
    <source>
        <dbReference type="RuleBase" id="RU004413"/>
    </source>
</evidence>
<dbReference type="CDD" id="cd01433">
    <property type="entry name" value="Ribosomal_L16_L10e"/>
    <property type="match status" value="1"/>
</dbReference>
<evidence type="ECO:0000256" key="1">
    <source>
        <dbReference type="ARBA" id="ARBA00008931"/>
    </source>
</evidence>
<dbReference type="GO" id="GO:0003735">
    <property type="term" value="F:structural constituent of ribosome"/>
    <property type="evidence" value="ECO:0007669"/>
    <property type="project" value="InterPro"/>
</dbReference>
<dbReference type="Gene3D" id="3.90.1170.10">
    <property type="entry name" value="Ribosomal protein L10e/L16"/>
    <property type="match status" value="1"/>
</dbReference>
<evidence type="ECO:0000256" key="3">
    <source>
        <dbReference type="ARBA" id="ARBA00022980"/>
    </source>
</evidence>
<dbReference type="PANTHER" id="PTHR12220">
    <property type="entry name" value="50S/60S RIBOSOMAL PROTEIN L16"/>
    <property type="match status" value="1"/>
</dbReference>
<dbReference type="Proteomes" id="UP000177838">
    <property type="component" value="Unassembled WGS sequence"/>
</dbReference>
<dbReference type="InterPro" id="IPR000114">
    <property type="entry name" value="Ribosomal_uL16_bact-type"/>
</dbReference>
<evidence type="ECO:0000256" key="5">
    <source>
        <dbReference type="ARBA" id="ARBA00035198"/>
    </source>
</evidence>
<accession>A0A1G2QII2</accession>
<evidence type="ECO:0000256" key="6">
    <source>
        <dbReference type="HAMAP-Rule" id="MF_01342"/>
    </source>
</evidence>
<evidence type="ECO:0000313" key="11">
    <source>
        <dbReference type="Proteomes" id="UP000177838"/>
    </source>
</evidence>
<comment type="function">
    <text evidence="6 8">Binds 23S rRNA and is also seen to make contacts with the A and possibly P site tRNAs.</text>
</comment>
<dbReference type="InterPro" id="IPR016180">
    <property type="entry name" value="Ribosomal_uL16_dom"/>
</dbReference>
<reference evidence="10 11" key="1">
    <citation type="journal article" date="2016" name="Nat. Commun.">
        <title>Thousands of microbial genomes shed light on interconnected biogeochemical processes in an aquifer system.</title>
        <authorList>
            <person name="Anantharaman K."/>
            <person name="Brown C.T."/>
            <person name="Hug L.A."/>
            <person name="Sharon I."/>
            <person name="Castelle C.J."/>
            <person name="Probst A.J."/>
            <person name="Thomas B.C."/>
            <person name="Singh A."/>
            <person name="Wilkins M.J."/>
            <person name="Karaoz U."/>
            <person name="Brodie E.L."/>
            <person name="Williams K.H."/>
            <person name="Hubbard S.S."/>
            <person name="Banfield J.F."/>
        </authorList>
    </citation>
    <scope>NUCLEOTIDE SEQUENCE [LARGE SCALE GENOMIC DNA]</scope>
</reference>
<evidence type="ECO:0000313" key="10">
    <source>
        <dbReference type="EMBL" id="OHA59771.1"/>
    </source>
</evidence>
<organism evidence="10 11">
    <name type="scientific">Candidatus Vogelbacteria bacterium RIFOXYD1_FULL_46_19</name>
    <dbReference type="NCBI Taxonomy" id="1802439"/>
    <lineage>
        <taxon>Bacteria</taxon>
        <taxon>Candidatus Vogeliibacteriota</taxon>
    </lineage>
</organism>
<keyword evidence="4 6" id="KW-0687">Ribonucleoprotein</keyword>
<sequence>MALFPKKVKHRKWQTGRANPNKKRVATRGVELSFGSFGLKAETSARIRSNQIEAARKTISRQMQKKGKLWIRIFPDRPFTAKPAEVGMGKGKGDLQGYEVQVLPGRVIFELDGVDEPVAREALRKAGAKLPLKTKIVSRH</sequence>
<evidence type="ECO:0000256" key="8">
    <source>
        <dbReference type="RuleBase" id="RU004414"/>
    </source>
</evidence>
<keyword evidence="2 6" id="KW-0820">tRNA-binding</keyword>
<dbReference type="AlphaFoldDB" id="A0A1G2QII2"/>
<dbReference type="FunFam" id="3.90.1170.10:FF:000001">
    <property type="entry name" value="50S ribosomal protein L16"/>
    <property type="match status" value="1"/>
</dbReference>
<gene>
    <name evidence="6" type="primary">rplP</name>
    <name evidence="10" type="ORF">A2589_02935</name>
</gene>
<dbReference type="GO" id="GO:0022625">
    <property type="term" value="C:cytosolic large ribosomal subunit"/>
    <property type="evidence" value="ECO:0007669"/>
    <property type="project" value="TreeGrafter"/>
</dbReference>
<dbReference type="InterPro" id="IPR047873">
    <property type="entry name" value="Ribosomal_uL16"/>
</dbReference>
<comment type="similarity">
    <text evidence="1 6 7">Belongs to the universal ribosomal protein uL16 family.</text>
</comment>
<protein>
    <recommendedName>
        <fullName evidence="5 6">Large ribosomal subunit protein uL16</fullName>
    </recommendedName>
</protein>
<dbReference type="STRING" id="1802439.A2589_02935"/>
<evidence type="ECO:0000256" key="9">
    <source>
        <dbReference type="SAM" id="MobiDB-lite"/>
    </source>
</evidence>
<keyword evidence="6 8" id="KW-0694">RNA-binding</keyword>
<dbReference type="Pfam" id="PF00252">
    <property type="entry name" value="Ribosomal_L16"/>
    <property type="match status" value="1"/>
</dbReference>
<evidence type="ECO:0000256" key="2">
    <source>
        <dbReference type="ARBA" id="ARBA00022555"/>
    </source>
</evidence>
<dbReference type="NCBIfam" id="TIGR01164">
    <property type="entry name" value="rplP_bact"/>
    <property type="match status" value="1"/>
</dbReference>
<dbReference type="PRINTS" id="PR00060">
    <property type="entry name" value="RIBOSOMALL16"/>
</dbReference>
<name>A0A1G2QII2_9BACT</name>
<dbReference type="PANTHER" id="PTHR12220:SF13">
    <property type="entry name" value="LARGE RIBOSOMAL SUBUNIT PROTEIN UL16M"/>
    <property type="match status" value="1"/>
</dbReference>
<dbReference type="InterPro" id="IPR036920">
    <property type="entry name" value="Ribosomal_uL16_sf"/>
</dbReference>
<dbReference type="EMBL" id="MHTK01000005">
    <property type="protein sequence ID" value="OHA59771.1"/>
    <property type="molecule type" value="Genomic_DNA"/>
</dbReference>
<keyword evidence="3 6" id="KW-0689">Ribosomal protein</keyword>
<dbReference type="GO" id="GO:0000049">
    <property type="term" value="F:tRNA binding"/>
    <property type="evidence" value="ECO:0007669"/>
    <property type="project" value="UniProtKB-KW"/>
</dbReference>
<evidence type="ECO:0000256" key="4">
    <source>
        <dbReference type="ARBA" id="ARBA00023274"/>
    </source>
</evidence>
<dbReference type="HAMAP" id="MF_01342">
    <property type="entry name" value="Ribosomal_uL16"/>
    <property type="match status" value="1"/>
</dbReference>
<dbReference type="SUPFAM" id="SSF54686">
    <property type="entry name" value="Ribosomal protein L16p/L10e"/>
    <property type="match status" value="1"/>
</dbReference>
<keyword evidence="6 8" id="KW-0699">rRNA-binding</keyword>
<dbReference type="GO" id="GO:0006412">
    <property type="term" value="P:translation"/>
    <property type="evidence" value="ECO:0007669"/>
    <property type="project" value="UniProtKB-UniRule"/>
</dbReference>
<proteinExistence type="inferred from homology"/>
<dbReference type="GO" id="GO:0019843">
    <property type="term" value="F:rRNA binding"/>
    <property type="evidence" value="ECO:0007669"/>
    <property type="project" value="UniProtKB-UniRule"/>
</dbReference>
<comment type="subunit">
    <text evidence="6 8">Part of the 50S ribosomal subunit.</text>
</comment>
<feature type="region of interest" description="Disordered" evidence="9">
    <location>
        <begin position="1"/>
        <end position="22"/>
    </location>
</feature>